<evidence type="ECO:0000313" key="1">
    <source>
        <dbReference type="EMBL" id="RIW38377.1"/>
    </source>
</evidence>
<sequence length="68" mass="8014">MDQGEPRKNRSPAQLRAKWAKENLGITSNWPKQGGIWPKETQGKGSLFWSELRHYIRKEKERHTKKPS</sequence>
<proteinExistence type="predicted"/>
<evidence type="ECO:0000313" key="2">
    <source>
        <dbReference type="Proteomes" id="UP000265801"/>
    </source>
</evidence>
<organism evidence="1 2">
    <name type="scientific">Bacillus salacetis</name>
    <dbReference type="NCBI Taxonomy" id="2315464"/>
    <lineage>
        <taxon>Bacteria</taxon>
        <taxon>Bacillati</taxon>
        <taxon>Bacillota</taxon>
        <taxon>Bacilli</taxon>
        <taxon>Bacillales</taxon>
        <taxon>Bacillaceae</taxon>
        <taxon>Bacillus</taxon>
    </lineage>
</organism>
<gene>
    <name evidence="1" type="ORF">D3H55_02235</name>
</gene>
<dbReference type="Proteomes" id="UP000265801">
    <property type="component" value="Unassembled WGS sequence"/>
</dbReference>
<dbReference type="EMBL" id="QXIR01000002">
    <property type="protein sequence ID" value="RIW38377.1"/>
    <property type="molecule type" value="Genomic_DNA"/>
</dbReference>
<name>A0A3A1R7C4_9BACI</name>
<accession>A0A3A1R7C4</accession>
<dbReference type="AlphaFoldDB" id="A0A3A1R7C4"/>
<reference evidence="1 2" key="1">
    <citation type="submission" date="2018-09" db="EMBL/GenBank/DDBJ databases">
        <title>Bacillus saliacetes sp. nov., isolated from Thai shrimp paste (Ka-pi).</title>
        <authorList>
            <person name="Daroonpunt R."/>
            <person name="Tanasupawat S."/>
            <person name="Yiamsombut S."/>
        </authorList>
    </citation>
    <scope>NUCLEOTIDE SEQUENCE [LARGE SCALE GENOMIC DNA]</scope>
    <source>
        <strain evidence="1 2">SKP7-4</strain>
    </source>
</reference>
<keyword evidence="2" id="KW-1185">Reference proteome</keyword>
<comment type="caution">
    <text evidence="1">The sequence shown here is derived from an EMBL/GenBank/DDBJ whole genome shotgun (WGS) entry which is preliminary data.</text>
</comment>
<protein>
    <submittedName>
        <fullName evidence="1">Uncharacterized protein</fullName>
    </submittedName>
</protein>